<comment type="caution">
    <text evidence="3">The sequence shown here is derived from an EMBL/GenBank/DDBJ whole genome shotgun (WGS) entry which is preliminary data.</text>
</comment>
<dbReference type="InterPro" id="IPR005532">
    <property type="entry name" value="SUMF_dom"/>
</dbReference>
<keyword evidence="4" id="KW-1185">Reference proteome</keyword>
<dbReference type="InterPro" id="IPR016187">
    <property type="entry name" value="CTDL_fold"/>
</dbReference>
<proteinExistence type="predicted"/>
<sequence>MTPERPPSPTRSAPAPRPGRPPARDMVWIPPGSFAMGSDHHYPEEAPAHRVTLGGFWIDRTPVTNAQFQKFVKATGHITLAERSADPADYPGALPERLAPASIVFVPPPGPIGTGDPYRWWQYRPGACWRHPEGPGSSIRTREHHPVVHVAHGDAAAYAAWAGKQLPSEADWERAARGGREGGEFAWGDELHPGGRPMANTFQGDFPHHNSLLDGWERTSPVGAFPPNGYGLFDMIGNVWEWTDDWYGGHAAAVLAHKGAGGCCTIDSPRGAEREASIDPGSQHGHQPRKVVKGGSFLCAPSYCRRYRPAARMAQGVDTSTCHMGFRCVVRS</sequence>
<gene>
    <name evidence="3" type="ORF">C7B81_07025</name>
</gene>
<evidence type="ECO:0000313" key="4">
    <source>
        <dbReference type="Proteomes" id="UP000238218"/>
    </source>
</evidence>
<dbReference type="Pfam" id="PF03781">
    <property type="entry name" value="FGE-sulfatase"/>
    <property type="match status" value="1"/>
</dbReference>
<accession>A0ABX5F8F1</accession>
<feature type="domain" description="Sulfatase-modifying factor enzyme-like" evidence="2">
    <location>
        <begin position="23"/>
        <end position="329"/>
    </location>
</feature>
<reference evidence="3 4" key="2">
    <citation type="submission" date="2018-03" db="EMBL/GenBank/DDBJ databases">
        <title>The ancient ancestry and fast evolution of plastids.</title>
        <authorList>
            <person name="Moore K.R."/>
            <person name="Magnabosco C."/>
            <person name="Momper L."/>
            <person name="Gold D.A."/>
            <person name="Bosak T."/>
            <person name="Fournier G.P."/>
        </authorList>
    </citation>
    <scope>NUCLEOTIDE SEQUENCE [LARGE SCALE GENOMIC DNA]</scope>
    <source>
        <strain evidence="3 4">CCALA 015</strain>
    </source>
</reference>
<feature type="compositionally biased region" description="Pro residues" evidence="1">
    <location>
        <begin position="1"/>
        <end position="21"/>
    </location>
</feature>
<dbReference type="PANTHER" id="PTHR23150">
    <property type="entry name" value="SULFATASE MODIFYING FACTOR 1, 2"/>
    <property type="match status" value="1"/>
</dbReference>
<evidence type="ECO:0000256" key="1">
    <source>
        <dbReference type="SAM" id="MobiDB-lite"/>
    </source>
</evidence>
<dbReference type="SUPFAM" id="SSF56436">
    <property type="entry name" value="C-type lectin-like"/>
    <property type="match status" value="1"/>
</dbReference>
<name>A0ABX5F8F1_9CHRO</name>
<evidence type="ECO:0000313" key="3">
    <source>
        <dbReference type="EMBL" id="PSB37856.1"/>
    </source>
</evidence>
<dbReference type="Proteomes" id="UP000238218">
    <property type="component" value="Unassembled WGS sequence"/>
</dbReference>
<dbReference type="EMBL" id="PVWP01000004">
    <property type="protein sequence ID" value="PSB37856.1"/>
    <property type="molecule type" value="Genomic_DNA"/>
</dbReference>
<reference evidence="3 4" key="1">
    <citation type="submission" date="2018-02" db="EMBL/GenBank/DDBJ databases">
        <authorList>
            <person name="Moore K."/>
            <person name="Momper L."/>
        </authorList>
    </citation>
    <scope>NUCLEOTIDE SEQUENCE [LARGE SCALE GENOMIC DNA]</scope>
    <source>
        <strain evidence="3 4">CCALA 015</strain>
    </source>
</reference>
<feature type="region of interest" description="Disordered" evidence="1">
    <location>
        <begin position="1"/>
        <end position="26"/>
    </location>
</feature>
<dbReference type="RefSeq" id="WP_106220576.1">
    <property type="nucleotide sequence ID" value="NZ_PVWP01000004.1"/>
</dbReference>
<dbReference type="Gene3D" id="3.90.1580.10">
    <property type="entry name" value="paralog of FGE (formylglycine-generating enzyme)"/>
    <property type="match status" value="1"/>
</dbReference>
<dbReference type="PANTHER" id="PTHR23150:SF19">
    <property type="entry name" value="FORMYLGLYCINE-GENERATING ENZYME"/>
    <property type="match status" value="1"/>
</dbReference>
<evidence type="ECO:0000259" key="2">
    <source>
        <dbReference type="Pfam" id="PF03781"/>
    </source>
</evidence>
<dbReference type="InterPro" id="IPR042095">
    <property type="entry name" value="SUMF_sf"/>
</dbReference>
<protein>
    <submittedName>
        <fullName evidence="3">Gliding motility-associated lipoprotein GldK</fullName>
    </submittedName>
</protein>
<organism evidence="3 4">
    <name type="scientific">Aphanothece cf. minutissima CCALA 015</name>
    <dbReference type="NCBI Taxonomy" id="2107695"/>
    <lineage>
        <taxon>Bacteria</taxon>
        <taxon>Bacillati</taxon>
        <taxon>Cyanobacteriota</taxon>
        <taxon>Cyanophyceae</taxon>
        <taxon>Oscillatoriophycideae</taxon>
        <taxon>Chroococcales</taxon>
        <taxon>Aphanothecaceae</taxon>
        <taxon>Aphanothece</taxon>
    </lineage>
</organism>
<keyword evidence="3" id="KW-0449">Lipoprotein</keyword>
<dbReference type="InterPro" id="IPR051043">
    <property type="entry name" value="Sulfatase_Mod_Factor_Kinase"/>
</dbReference>